<dbReference type="PANTHER" id="PTHR43427">
    <property type="entry name" value="CHLORIDE CHANNEL PROTEIN CLC-E"/>
    <property type="match status" value="1"/>
</dbReference>
<feature type="transmembrane region" description="Helical" evidence="10">
    <location>
        <begin position="35"/>
        <end position="63"/>
    </location>
</feature>
<evidence type="ECO:0000256" key="8">
    <source>
        <dbReference type="ARBA" id="ARBA00023214"/>
    </source>
</evidence>
<keyword evidence="2" id="KW-0813">Transport</keyword>
<keyword evidence="7" id="KW-0869">Chloride channel</keyword>
<evidence type="ECO:0000256" key="2">
    <source>
        <dbReference type="ARBA" id="ARBA00022448"/>
    </source>
</evidence>
<protein>
    <submittedName>
        <fullName evidence="11">Chloride channel protein</fullName>
    </submittedName>
</protein>
<keyword evidence="4 10" id="KW-1133">Transmembrane helix</keyword>
<evidence type="ECO:0000256" key="3">
    <source>
        <dbReference type="ARBA" id="ARBA00022692"/>
    </source>
</evidence>
<dbReference type="Pfam" id="PF00654">
    <property type="entry name" value="Voltage_CLC"/>
    <property type="match status" value="1"/>
</dbReference>
<evidence type="ECO:0000256" key="10">
    <source>
        <dbReference type="SAM" id="Phobius"/>
    </source>
</evidence>
<keyword evidence="9" id="KW-0407">Ion channel</keyword>
<feature type="transmembrane region" description="Helical" evidence="10">
    <location>
        <begin position="83"/>
        <end position="105"/>
    </location>
</feature>
<evidence type="ECO:0000313" key="11">
    <source>
        <dbReference type="EMBL" id="MES1928963.1"/>
    </source>
</evidence>
<keyword evidence="12" id="KW-1185">Reference proteome</keyword>
<evidence type="ECO:0000256" key="4">
    <source>
        <dbReference type="ARBA" id="ARBA00022989"/>
    </source>
</evidence>
<dbReference type="RefSeq" id="WP_353110417.1">
    <property type="nucleotide sequence ID" value="NZ_APND01000002.1"/>
</dbReference>
<keyword evidence="8" id="KW-0868">Chloride</keyword>
<keyword evidence="5" id="KW-0406">Ion transport</keyword>
<feature type="transmembrane region" description="Helical" evidence="10">
    <location>
        <begin position="210"/>
        <end position="233"/>
    </location>
</feature>
<feature type="transmembrane region" description="Helical" evidence="10">
    <location>
        <begin position="384"/>
        <end position="406"/>
    </location>
</feature>
<dbReference type="InterPro" id="IPR050368">
    <property type="entry name" value="ClC-type_chloride_channel"/>
</dbReference>
<gene>
    <name evidence="11" type="ORF">SADO_06902</name>
</gene>
<evidence type="ECO:0000256" key="9">
    <source>
        <dbReference type="ARBA" id="ARBA00023303"/>
    </source>
</evidence>
<dbReference type="PRINTS" id="PR00762">
    <property type="entry name" value="CLCHANNEL"/>
</dbReference>
<feature type="transmembrane region" description="Helical" evidence="10">
    <location>
        <begin position="253"/>
        <end position="276"/>
    </location>
</feature>
<evidence type="ECO:0000256" key="5">
    <source>
        <dbReference type="ARBA" id="ARBA00023065"/>
    </source>
</evidence>
<dbReference type="InterPro" id="IPR014743">
    <property type="entry name" value="Cl-channel_core"/>
</dbReference>
<keyword evidence="3 10" id="KW-0812">Transmembrane</keyword>
<feature type="transmembrane region" description="Helical" evidence="10">
    <location>
        <begin position="349"/>
        <end position="372"/>
    </location>
</feature>
<sequence>MAAEPSRRRSLREAWQGRMDSIRQQLADVENTPGLSLLCLLGAATGGLCGLVILALHTAIHTLQEPLFEVFGIASGTFTEASVTFRVAVPVLGALLLGLIVEWVIKSSEYGIVHIIERLVYYQGVLPVKAALAEFTMSALALATGQSVGREGVAAHTGATTGSWLGRQLDLPNNSVRTLVGCGAAAGIAASFNTPLAAVIFAMEVVMMEYTIAGFAPIILAAVTGSLVTFTFTDVHPRLMADYSGFSTVELPYLAFVGAVLGIAGAGFTRLCGALVPLLGKIRISLRIGLAGLVTGLLAIQFPQIMGLGFETVNASLAGEYAIAVALGIGLAKLLASSFATAAAIPGGVILPTFVVGSALGSALGSVGALILPGHATDSGLYALLGIGAMMGAVLQAPLSALVVILELSGQTGLVLPGMLVVIAALVVSRRISVSESLFRLLLRRRGLDYRNDPISQYLRRASVLTAMNRRFRIVERRIGRAELEEILETKIDWLLIRSREHRASLMRPSDVARFLSQEENAELEEIDLHNIPGKRVDAYAIHVRASLQEAFDMVNRNETEALVVERNVTGSRAITYGVLTREAIDGTYRP</sequence>
<dbReference type="PANTHER" id="PTHR43427:SF6">
    <property type="entry name" value="CHLORIDE CHANNEL PROTEIN CLC-E"/>
    <property type="match status" value="1"/>
</dbReference>
<evidence type="ECO:0000313" key="12">
    <source>
        <dbReference type="Proteomes" id="UP001460888"/>
    </source>
</evidence>
<evidence type="ECO:0000256" key="7">
    <source>
        <dbReference type="ARBA" id="ARBA00023173"/>
    </source>
</evidence>
<keyword evidence="6 10" id="KW-0472">Membrane</keyword>
<feature type="transmembrane region" description="Helical" evidence="10">
    <location>
        <begin position="413"/>
        <end position="432"/>
    </location>
</feature>
<dbReference type="InterPro" id="IPR001807">
    <property type="entry name" value="ClC"/>
</dbReference>
<accession>A0ABV2AZC1</accession>
<evidence type="ECO:0000256" key="6">
    <source>
        <dbReference type="ARBA" id="ARBA00023136"/>
    </source>
</evidence>
<dbReference type="SUPFAM" id="SSF81340">
    <property type="entry name" value="Clc chloride channel"/>
    <property type="match status" value="1"/>
</dbReference>
<proteinExistence type="predicted"/>
<feature type="transmembrane region" description="Helical" evidence="10">
    <location>
        <begin position="288"/>
        <end position="309"/>
    </location>
</feature>
<evidence type="ECO:0000256" key="1">
    <source>
        <dbReference type="ARBA" id="ARBA00004141"/>
    </source>
</evidence>
<dbReference type="Gene3D" id="1.10.3080.10">
    <property type="entry name" value="Clc chloride channel"/>
    <property type="match status" value="1"/>
</dbReference>
<dbReference type="CDD" id="cd00400">
    <property type="entry name" value="Voltage_gated_ClC"/>
    <property type="match status" value="1"/>
</dbReference>
<reference evidence="11 12" key="1">
    <citation type="submission" date="2013-03" db="EMBL/GenBank/DDBJ databases">
        <title>Salinisphaera dokdonensis CL-ES53 Genome Sequencing.</title>
        <authorList>
            <person name="Li C."/>
            <person name="Lai Q."/>
            <person name="Shao Z."/>
        </authorList>
    </citation>
    <scope>NUCLEOTIDE SEQUENCE [LARGE SCALE GENOMIC DNA]</scope>
    <source>
        <strain evidence="11 12">CL-ES53</strain>
    </source>
</reference>
<comment type="caution">
    <text evidence="11">The sequence shown here is derived from an EMBL/GenBank/DDBJ whole genome shotgun (WGS) entry which is preliminary data.</text>
</comment>
<dbReference type="EMBL" id="APND01000002">
    <property type="protein sequence ID" value="MES1928963.1"/>
    <property type="molecule type" value="Genomic_DNA"/>
</dbReference>
<organism evidence="11 12">
    <name type="scientific">Salinisphaera dokdonensis CL-ES53</name>
    <dbReference type="NCBI Taxonomy" id="1304272"/>
    <lineage>
        <taxon>Bacteria</taxon>
        <taxon>Pseudomonadati</taxon>
        <taxon>Pseudomonadota</taxon>
        <taxon>Gammaproteobacteria</taxon>
        <taxon>Salinisphaerales</taxon>
        <taxon>Salinisphaeraceae</taxon>
        <taxon>Salinisphaera</taxon>
    </lineage>
</organism>
<name>A0ABV2AZC1_9GAMM</name>
<feature type="transmembrane region" description="Helical" evidence="10">
    <location>
        <begin position="321"/>
        <end position="342"/>
    </location>
</feature>
<comment type="subcellular location">
    <subcellularLocation>
        <location evidence="1">Membrane</location>
        <topology evidence="1">Multi-pass membrane protein</topology>
    </subcellularLocation>
</comment>
<dbReference type="Proteomes" id="UP001460888">
    <property type="component" value="Unassembled WGS sequence"/>
</dbReference>